<dbReference type="RefSeq" id="WP_222581477.1">
    <property type="nucleotide sequence ID" value="NZ_JAHVHU010000020.1"/>
</dbReference>
<dbReference type="GO" id="GO:0004386">
    <property type="term" value="F:helicase activity"/>
    <property type="evidence" value="ECO:0007669"/>
    <property type="project" value="InterPro"/>
</dbReference>
<dbReference type="Pfam" id="PF13087">
    <property type="entry name" value="AAA_12"/>
    <property type="match status" value="1"/>
</dbReference>
<evidence type="ECO:0000313" key="4">
    <source>
        <dbReference type="Proteomes" id="UP000753961"/>
    </source>
</evidence>
<feature type="domain" description="DNA2/NAM7 helicase-like C-terminal" evidence="2">
    <location>
        <begin position="875"/>
        <end position="1084"/>
    </location>
</feature>
<dbReference type="InterPro" id="IPR047187">
    <property type="entry name" value="SF1_C_Upf1"/>
</dbReference>
<dbReference type="PANTHER" id="PTHR10887">
    <property type="entry name" value="DNA2/NAM7 HELICASE FAMILY"/>
    <property type="match status" value="1"/>
</dbReference>
<dbReference type="InterPro" id="IPR045055">
    <property type="entry name" value="DNA2/NAM7-like"/>
</dbReference>
<feature type="domain" description="DNA2/NAM7 helicase helicase" evidence="1">
    <location>
        <begin position="773"/>
        <end position="852"/>
    </location>
</feature>
<reference evidence="3" key="1">
    <citation type="submission" date="2021-06" db="EMBL/GenBank/DDBJ databases">
        <title>44 bacteria genomes isolated from Dapeng, Shenzhen.</title>
        <authorList>
            <person name="Zheng W."/>
            <person name="Yu S."/>
            <person name="Huang Y."/>
        </authorList>
    </citation>
    <scope>NUCLEOTIDE SEQUENCE</scope>
    <source>
        <strain evidence="3">DP5N28-2</strain>
    </source>
</reference>
<dbReference type="CDD" id="cd18808">
    <property type="entry name" value="SF1_C_Upf1"/>
    <property type="match status" value="1"/>
</dbReference>
<dbReference type="Gene3D" id="3.90.320.10">
    <property type="match status" value="1"/>
</dbReference>
<name>A0A953I054_9BACT</name>
<protein>
    <submittedName>
        <fullName evidence="3">AAA family ATPase</fullName>
    </submittedName>
</protein>
<dbReference type="InterPro" id="IPR011604">
    <property type="entry name" value="PDDEXK-like_dom_sf"/>
</dbReference>
<evidence type="ECO:0000259" key="1">
    <source>
        <dbReference type="Pfam" id="PF13086"/>
    </source>
</evidence>
<dbReference type="Pfam" id="PF13086">
    <property type="entry name" value="AAA_11"/>
    <property type="match status" value="2"/>
</dbReference>
<evidence type="ECO:0000259" key="2">
    <source>
        <dbReference type="Pfam" id="PF13087"/>
    </source>
</evidence>
<comment type="caution">
    <text evidence="3">The sequence shown here is derived from an EMBL/GenBank/DDBJ whole genome shotgun (WGS) entry which is preliminary data.</text>
</comment>
<dbReference type="InterPro" id="IPR041679">
    <property type="entry name" value="DNA2/NAM7-like_C"/>
</dbReference>
<proteinExistence type="predicted"/>
<dbReference type="AlphaFoldDB" id="A0A953I054"/>
<evidence type="ECO:0000313" key="3">
    <source>
        <dbReference type="EMBL" id="MBY5959941.1"/>
    </source>
</evidence>
<dbReference type="InterPro" id="IPR041677">
    <property type="entry name" value="DNA2/NAM7_AAA_11"/>
</dbReference>
<dbReference type="Gene3D" id="3.40.50.300">
    <property type="entry name" value="P-loop containing nucleotide triphosphate hydrolases"/>
    <property type="match status" value="2"/>
</dbReference>
<gene>
    <name evidence="3" type="ORF">KUV50_17445</name>
</gene>
<dbReference type="PANTHER" id="PTHR10887:SF495">
    <property type="entry name" value="HELICASE SENATAXIN ISOFORM X1-RELATED"/>
    <property type="match status" value="1"/>
</dbReference>
<keyword evidence="4" id="KW-1185">Reference proteome</keyword>
<feature type="domain" description="DNA2/NAM7 helicase helicase" evidence="1">
    <location>
        <begin position="678"/>
        <end position="772"/>
    </location>
</feature>
<dbReference type="SUPFAM" id="SSF52540">
    <property type="entry name" value="P-loop containing nucleoside triphosphate hydrolases"/>
    <property type="match status" value="1"/>
</dbReference>
<dbReference type="EMBL" id="JAHVHU010000020">
    <property type="protein sequence ID" value="MBY5959941.1"/>
    <property type="molecule type" value="Genomic_DNA"/>
</dbReference>
<dbReference type="Proteomes" id="UP000753961">
    <property type="component" value="Unassembled WGS sequence"/>
</dbReference>
<organism evidence="3 4">
    <name type="scientific">Membranihabitans marinus</name>
    <dbReference type="NCBI Taxonomy" id="1227546"/>
    <lineage>
        <taxon>Bacteria</taxon>
        <taxon>Pseudomonadati</taxon>
        <taxon>Bacteroidota</taxon>
        <taxon>Saprospiria</taxon>
        <taxon>Saprospirales</taxon>
        <taxon>Saprospiraceae</taxon>
        <taxon>Membranihabitans</taxon>
    </lineage>
</organism>
<accession>A0A953I054</accession>
<sequence length="1107" mass="127852">MKTHVLQILVDSLHRISTMESNDTDKYFLLYDAFALFLSQVIKEYDPSSFESHILPYSLFGSLCIEKKIPEHLRFAGFKILRTHHEASSDSFSPQYNNLYWLTIELAHHFSEKKLPAEITKNQVFPADEFWVERIPRVHYSETKVVLLSKKEKTDLTYTAYWVDYHGRMVTIRPDKLMRIRNQIQALKDADQELYFPITVQLFDVDARQDVLVPAAMVFLPDYLIDITAVSQCFTPFGEVPSNYLLRKIQPFSSSHHLLIGNCVNQLLDELIFRPDMQWEEALPLLFRINELTWATYSDGDTRQHIKTIAAQFKNLKNTIRYEFMENGVQKEYCAVEPSFYSPKYGLQGRLDLLYDHPDPTRPKIIIELKSGKIFRPNSYGLNHPHYIQTLLYDLLIRSAYPDDMDPINFILYSTEESNNLRHAPAIKDWQYEALGVRNQLVVMECRLAQWTKNPATLYDILKEKNEHLVGYADTDRTAFYTSYEEAEPVMRAYFDAFLTFLTREQMTAKLGTFSSDRKGQSQLWASSTVDKDQQYLLLAGLEVEKDQSQESNPIVTFRKTTATNPLANFRTGDVILTYPSERKDSPVQGQVFRCSLVEISAEHVVVRLRARQYRPIFLEGTSWYIEHDHLDSSFRQMNQSLIRLLDMPPGEAKVFLGLNPPKRPEVIDESTECNSMTKTQQHALNEMKAIQDYYLLWGPPGTGKTSVLLRNFVAEKLRNPALKILLVGYTNRAVDEICGAVLGIEHIDQDQVLRIGSRYGTDPEYRHLLMRERNQKLRSRAQLVEMLEKSRVVCGTIASISGQDELFDLIGFDYLVIDEASQILEPALISLLSLGIPYILIGDHKQLPAVVNQSLDETYTDVACLHEIGLYYLSNSYFERLFKLAQKNEWQWAYGILTHQGRMHQDLMTYPNLYFYENILEILPFPGGKQTTALEPVREVENRLERVLISHRNLFIPTKSQNFINHKINPEEADRIVTIIRTLRSIRPDLPASEIGVITPYRAQIATIRHAMAEAGLSDNAITVDTVERYQGGAKDVIIISYCINSLSQIHLLKESMTPEGVDRKLNVAMTRAREQIVFLANEELMHEHPLYEALLYQYVRHEVIS</sequence>
<dbReference type="InterPro" id="IPR027417">
    <property type="entry name" value="P-loop_NTPase"/>
</dbReference>